<sequence length="219" mass="23791">MPPMRLLRPHYGNVPAAQTLHNMSSTRGGHQLPTTLSLRELRRQPPRRHPFLPSMARGMPGSHNYGLLYYGPLQERGASCGQGGNPPGTLLRCSTPRRCPQTCPALPATKTSTIPVTTDTIHSTAPTTRRPYHTNSSYSDPRSPTSVRPTSNPTEHIAYYPTSCGRIFTSRTSSSSRLPTTSRHLASTSPTAWLNTLAHSLYSGIAILFGDATQSIAST</sequence>
<evidence type="ECO:0000313" key="1">
    <source>
        <dbReference type="EMBL" id="KAH6926142.1"/>
    </source>
</evidence>
<keyword evidence="2" id="KW-1185">Reference proteome</keyword>
<name>A0ACB7RWF6_HYAAI</name>
<comment type="caution">
    <text evidence="1">The sequence shown here is derived from an EMBL/GenBank/DDBJ whole genome shotgun (WGS) entry which is preliminary data.</text>
</comment>
<proteinExistence type="predicted"/>
<organism evidence="1 2">
    <name type="scientific">Hyalomma asiaticum</name>
    <name type="common">Tick</name>
    <dbReference type="NCBI Taxonomy" id="266040"/>
    <lineage>
        <taxon>Eukaryota</taxon>
        <taxon>Metazoa</taxon>
        <taxon>Ecdysozoa</taxon>
        <taxon>Arthropoda</taxon>
        <taxon>Chelicerata</taxon>
        <taxon>Arachnida</taxon>
        <taxon>Acari</taxon>
        <taxon>Parasitiformes</taxon>
        <taxon>Ixodida</taxon>
        <taxon>Ixodoidea</taxon>
        <taxon>Ixodidae</taxon>
        <taxon>Hyalomminae</taxon>
        <taxon>Hyalomma</taxon>
    </lineage>
</organism>
<evidence type="ECO:0000313" key="2">
    <source>
        <dbReference type="Proteomes" id="UP000821845"/>
    </source>
</evidence>
<gene>
    <name evidence="1" type="ORF">HPB50_015289</name>
</gene>
<reference evidence="1" key="1">
    <citation type="submission" date="2020-05" db="EMBL/GenBank/DDBJ databases">
        <title>Large-scale comparative analyses of tick genomes elucidate their genetic diversity and vector capacities.</title>
        <authorList>
            <person name="Jia N."/>
            <person name="Wang J."/>
            <person name="Shi W."/>
            <person name="Du L."/>
            <person name="Sun Y."/>
            <person name="Zhan W."/>
            <person name="Jiang J."/>
            <person name="Wang Q."/>
            <person name="Zhang B."/>
            <person name="Ji P."/>
            <person name="Sakyi L.B."/>
            <person name="Cui X."/>
            <person name="Yuan T."/>
            <person name="Jiang B."/>
            <person name="Yang W."/>
            <person name="Lam T.T.-Y."/>
            <person name="Chang Q."/>
            <person name="Ding S."/>
            <person name="Wang X."/>
            <person name="Zhu J."/>
            <person name="Ruan X."/>
            <person name="Zhao L."/>
            <person name="Wei J."/>
            <person name="Que T."/>
            <person name="Du C."/>
            <person name="Cheng J."/>
            <person name="Dai P."/>
            <person name="Han X."/>
            <person name="Huang E."/>
            <person name="Gao Y."/>
            <person name="Liu J."/>
            <person name="Shao H."/>
            <person name="Ye R."/>
            <person name="Li L."/>
            <person name="Wei W."/>
            <person name="Wang X."/>
            <person name="Wang C."/>
            <person name="Yang T."/>
            <person name="Huo Q."/>
            <person name="Li W."/>
            <person name="Guo W."/>
            <person name="Chen H."/>
            <person name="Zhou L."/>
            <person name="Ni X."/>
            <person name="Tian J."/>
            <person name="Zhou Y."/>
            <person name="Sheng Y."/>
            <person name="Liu T."/>
            <person name="Pan Y."/>
            <person name="Xia L."/>
            <person name="Li J."/>
            <person name="Zhao F."/>
            <person name="Cao W."/>
        </authorList>
    </citation>
    <scope>NUCLEOTIDE SEQUENCE</scope>
    <source>
        <strain evidence="1">Hyas-2018</strain>
    </source>
</reference>
<dbReference type="EMBL" id="CM023487">
    <property type="protein sequence ID" value="KAH6926142.1"/>
    <property type="molecule type" value="Genomic_DNA"/>
</dbReference>
<accession>A0ACB7RWF6</accession>
<dbReference type="Proteomes" id="UP000821845">
    <property type="component" value="Chromosome 7"/>
</dbReference>
<protein>
    <submittedName>
        <fullName evidence="1">Uncharacterized protein</fullName>
    </submittedName>
</protein>